<dbReference type="InterPro" id="IPR052133">
    <property type="entry name" value="Immune_Signaling-Apoptosis_Reg"/>
</dbReference>
<organism evidence="3 4">
    <name type="scientific">Dipodomys ordii</name>
    <name type="common">Ord's kangaroo rat</name>
    <dbReference type="NCBI Taxonomy" id="10020"/>
    <lineage>
        <taxon>Eukaryota</taxon>
        <taxon>Metazoa</taxon>
        <taxon>Chordata</taxon>
        <taxon>Craniata</taxon>
        <taxon>Vertebrata</taxon>
        <taxon>Euteleostomi</taxon>
        <taxon>Mammalia</taxon>
        <taxon>Eutheria</taxon>
        <taxon>Euarchontoglires</taxon>
        <taxon>Glires</taxon>
        <taxon>Rodentia</taxon>
        <taxon>Castorimorpha</taxon>
        <taxon>Heteromyidae</taxon>
        <taxon>Dipodomyinae</taxon>
        <taxon>Dipodomys</taxon>
    </lineage>
</organism>
<dbReference type="FunCoup" id="A0A1S3EW89">
    <property type="interactions" value="73"/>
</dbReference>
<dbReference type="KEGG" id="dord:105983383"/>
<keyword evidence="3" id="KW-1185">Reference proteome</keyword>
<protein>
    <submittedName>
        <fullName evidence="4">SLP adapter and CSK-interacting membrane protein</fullName>
    </submittedName>
</protein>
<sequence length="158" mass="18089">MTQDPAAMTWWKDYFWIILAVAIIVVSLILGLILFCVCRWQLRQGKKWEIATPLSQNQGDEEKMYENVFKQSPGLIPPLPPRGSLSPGDSTLQDSENQSPAKYTSVKKFKNKKIFSFPGDIEPEDDYDDVEIPPNTENHHFKTVTSSWQAEEVSHNTF</sequence>
<dbReference type="OrthoDB" id="9835673at2759"/>
<dbReference type="RefSeq" id="XP_012868683.1">
    <property type="nucleotide sequence ID" value="XM_013013229.1"/>
</dbReference>
<dbReference type="GeneID" id="105983383"/>
<evidence type="ECO:0000313" key="4">
    <source>
        <dbReference type="RefSeq" id="XP_012868683.1"/>
    </source>
</evidence>
<proteinExistence type="predicted"/>
<dbReference type="CTD" id="388325"/>
<feature type="region of interest" description="Disordered" evidence="1">
    <location>
        <begin position="71"/>
        <end position="103"/>
    </location>
</feature>
<dbReference type="Pfam" id="PF15050">
    <property type="entry name" value="SCIMP"/>
    <property type="match status" value="1"/>
</dbReference>
<feature type="transmembrane region" description="Helical" evidence="2">
    <location>
        <begin position="14"/>
        <end position="37"/>
    </location>
</feature>
<keyword evidence="2" id="KW-1133">Transmembrane helix</keyword>
<dbReference type="InParanoid" id="A0A1S3EW89"/>
<evidence type="ECO:0000313" key="3">
    <source>
        <dbReference type="Proteomes" id="UP000081671"/>
    </source>
</evidence>
<dbReference type="PANTHER" id="PTHR12044">
    <property type="entry name" value="BCL2 INTERACTING MEDIATOR OF CELL DEATH"/>
    <property type="match status" value="1"/>
</dbReference>
<evidence type="ECO:0000256" key="2">
    <source>
        <dbReference type="SAM" id="Phobius"/>
    </source>
</evidence>
<dbReference type="GO" id="GO:0097197">
    <property type="term" value="C:tetraspanin-enriched microdomain"/>
    <property type="evidence" value="ECO:0007669"/>
    <property type="project" value="InterPro"/>
</dbReference>
<dbReference type="InterPro" id="IPR028181">
    <property type="entry name" value="SCIMP"/>
</dbReference>
<feature type="region of interest" description="Disordered" evidence="1">
    <location>
        <begin position="118"/>
        <end position="138"/>
    </location>
</feature>
<reference evidence="4" key="1">
    <citation type="submission" date="2025-08" db="UniProtKB">
        <authorList>
            <consortium name="RefSeq"/>
        </authorList>
    </citation>
    <scope>IDENTIFICATION</scope>
    <source>
        <tissue evidence="4">Kidney</tissue>
    </source>
</reference>
<dbReference type="STRING" id="10020.ENSDORP00000023596"/>
<dbReference type="Proteomes" id="UP000081671">
    <property type="component" value="Unplaced"/>
</dbReference>
<accession>A0A1S3EW89</accession>
<feature type="compositionally biased region" description="Polar residues" evidence="1">
    <location>
        <begin position="89"/>
        <end position="102"/>
    </location>
</feature>
<keyword evidence="2" id="KW-0812">Transmembrane</keyword>
<gene>
    <name evidence="4" type="primary">Scimp</name>
</gene>
<dbReference type="AlphaFoldDB" id="A0A1S3EW89"/>
<dbReference type="GO" id="GO:0001772">
    <property type="term" value="C:immunological synapse"/>
    <property type="evidence" value="ECO:0007669"/>
    <property type="project" value="InterPro"/>
</dbReference>
<evidence type="ECO:0000256" key="1">
    <source>
        <dbReference type="SAM" id="MobiDB-lite"/>
    </source>
</evidence>
<feature type="compositionally biased region" description="Acidic residues" evidence="1">
    <location>
        <begin position="121"/>
        <end position="131"/>
    </location>
</feature>
<keyword evidence="2" id="KW-0472">Membrane</keyword>
<name>A0A1S3EW89_DIPOR</name>
<dbReference type="PANTHER" id="PTHR12044:SF11">
    <property type="entry name" value="SLP ADAPTER AND CSK-INTERACTING MEMBRANE PROTEIN"/>
    <property type="match status" value="1"/>
</dbReference>